<gene>
    <name evidence="1" type="ORF">H9863_06155</name>
</gene>
<feature type="non-terminal residue" evidence="1">
    <location>
        <position position="1"/>
    </location>
</feature>
<accession>A0A9D1V088</accession>
<proteinExistence type="predicted"/>
<reference evidence="1" key="1">
    <citation type="journal article" date="2021" name="PeerJ">
        <title>Extensive microbial diversity within the chicken gut microbiome revealed by metagenomics and culture.</title>
        <authorList>
            <person name="Gilroy R."/>
            <person name="Ravi A."/>
            <person name="Getino M."/>
            <person name="Pursley I."/>
            <person name="Horton D.L."/>
            <person name="Alikhan N.F."/>
            <person name="Baker D."/>
            <person name="Gharbi K."/>
            <person name="Hall N."/>
            <person name="Watson M."/>
            <person name="Adriaenssens E.M."/>
            <person name="Foster-Nyarko E."/>
            <person name="Jarju S."/>
            <person name="Secka A."/>
            <person name="Antonio M."/>
            <person name="Oren A."/>
            <person name="Chaudhuri R.R."/>
            <person name="La Ragione R."/>
            <person name="Hildebrand F."/>
            <person name="Pallen M.J."/>
        </authorList>
    </citation>
    <scope>NUCLEOTIDE SEQUENCE</scope>
    <source>
        <strain evidence="1">23274</strain>
    </source>
</reference>
<name>A0A9D1V088_9BACT</name>
<protein>
    <submittedName>
        <fullName evidence="1">Uncharacterized protein</fullName>
    </submittedName>
</protein>
<dbReference type="AlphaFoldDB" id="A0A9D1V088"/>
<sequence length="256" mass="27501">GDMFGMVSESSGKYGFPINSGSSKFAQQIYGGSEGVVFWNETERALNWADDGASICRDIDYSLPLNMDAATAVCVASGTNYVGYIETVWFLIEASGKRCLITFNSSPEVSEVRAIDSDSRFAQADIIAGNALSADIIYFVSDNTLWAYNLSGGGEFEIPLPGVQGTINYITNAYLNVGFFGVSTENFDNLIVATSLGENYNLYLFDNMVGGAPQAAVEPYSGTGTVRCVRFVPSVQVTLTDLSMAMDVGPLSPWTD</sequence>
<evidence type="ECO:0000313" key="1">
    <source>
        <dbReference type="EMBL" id="HIX03682.1"/>
    </source>
</evidence>
<organism evidence="1 2">
    <name type="scientific">Candidatus Odoribacter faecigallinarum</name>
    <dbReference type="NCBI Taxonomy" id="2838706"/>
    <lineage>
        <taxon>Bacteria</taxon>
        <taxon>Pseudomonadati</taxon>
        <taxon>Bacteroidota</taxon>
        <taxon>Bacteroidia</taxon>
        <taxon>Bacteroidales</taxon>
        <taxon>Odoribacteraceae</taxon>
        <taxon>Odoribacter</taxon>
    </lineage>
</organism>
<evidence type="ECO:0000313" key="2">
    <source>
        <dbReference type="Proteomes" id="UP000824202"/>
    </source>
</evidence>
<dbReference type="EMBL" id="DXFT01000117">
    <property type="protein sequence ID" value="HIX03682.1"/>
    <property type="molecule type" value="Genomic_DNA"/>
</dbReference>
<dbReference type="Proteomes" id="UP000824202">
    <property type="component" value="Unassembled WGS sequence"/>
</dbReference>
<reference evidence="1" key="2">
    <citation type="submission" date="2021-04" db="EMBL/GenBank/DDBJ databases">
        <authorList>
            <person name="Gilroy R."/>
        </authorList>
    </citation>
    <scope>NUCLEOTIDE SEQUENCE</scope>
    <source>
        <strain evidence="1">23274</strain>
    </source>
</reference>
<comment type="caution">
    <text evidence="1">The sequence shown here is derived from an EMBL/GenBank/DDBJ whole genome shotgun (WGS) entry which is preliminary data.</text>
</comment>